<dbReference type="RefSeq" id="XP_010242803.1">
    <property type="nucleotide sequence ID" value="XM_010244501.2"/>
</dbReference>
<dbReference type="OrthoDB" id="128924at2759"/>
<dbReference type="RefSeq" id="XP_010242805.1">
    <property type="nucleotide sequence ID" value="XM_010244503.2"/>
</dbReference>
<evidence type="ECO:0000313" key="7">
    <source>
        <dbReference type="RefSeq" id="XP_010242802.1"/>
    </source>
</evidence>
<dbReference type="Proteomes" id="UP000189703">
    <property type="component" value="Unplaced"/>
</dbReference>
<dbReference type="RefSeq" id="XP_010242806.1">
    <property type="nucleotide sequence ID" value="XM_010244504.2"/>
</dbReference>
<evidence type="ECO:0000313" key="9">
    <source>
        <dbReference type="RefSeq" id="XP_010242804.1"/>
    </source>
</evidence>
<dbReference type="PANTHER" id="PTHR31580:SF49">
    <property type="entry name" value="FILAMENT-LIKE PLANT PROTEIN 3"/>
    <property type="match status" value="1"/>
</dbReference>
<keyword evidence="5" id="KW-1185">Reference proteome</keyword>
<evidence type="ECO:0000313" key="10">
    <source>
        <dbReference type="RefSeq" id="XP_010242805.1"/>
    </source>
</evidence>
<name>A0A1U7Z5Q7_NELNU</name>
<gene>
    <name evidence="6 7 8 9 10 11" type="primary">LOC104587057</name>
</gene>
<evidence type="ECO:0000256" key="4">
    <source>
        <dbReference type="SAM" id="MobiDB-lite"/>
    </source>
</evidence>
<dbReference type="PANTHER" id="PTHR31580">
    <property type="entry name" value="FILAMENT-LIKE PLANT PROTEIN 4"/>
    <property type="match status" value="1"/>
</dbReference>
<evidence type="ECO:0000313" key="6">
    <source>
        <dbReference type="RefSeq" id="XP_010242801.1"/>
    </source>
</evidence>
<keyword evidence="2 3" id="KW-0175">Coiled coil</keyword>
<accession>A0A1U7Z5Q7</accession>
<organism evidence="5 6">
    <name type="scientific">Nelumbo nucifera</name>
    <name type="common">Sacred lotus</name>
    <dbReference type="NCBI Taxonomy" id="4432"/>
    <lineage>
        <taxon>Eukaryota</taxon>
        <taxon>Viridiplantae</taxon>
        <taxon>Streptophyta</taxon>
        <taxon>Embryophyta</taxon>
        <taxon>Tracheophyta</taxon>
        <taxon>Spermatophyta</taxon>
        <taxon>Magnoliopsida</taxon>
        <taxon>Proteales</taxon>
        <taxon>Nelumbonaceae</taxon>
        <taxon>Nelumbo</taxon>
    </lineage>
</organism>
<evidence type="ECO:0000256" key="3">
    <source>
        <dbReference type="SAM" id="Coils"/>
    </source>
</evidence>
<feature type="coiled-coil region" evidence="3">
    <location>
        <begin position="389"/>
        <end position="479"/>
    </location>
</feature>
<dbReference type="Pfam" id="PF05911">
    <property type="entry name" value="FPP"/>
    <property type="match status" value="3"/>
</dbReference>
<protein>
    <submittedName>
        <fullName evidence="6 7">Filament-like plant protein isoform X1</fullName>
    </submittedName>
</protein>
<feature type="compositionally biased region" description="Low complexity" evidence="4">
    <location>
        <begin position="19"/>
        <end position="28"/>
    </location>
</feature>
<dbReference type="GeneID" id="104587057"/>
<dbReference type="InterPro" id="IPR008587">
    <property type="entry name" value="FPP_plant"/>
</dbReference>
<dbReference type="RefSeq" id="XP_010242804.1">
    <property type="nucleotide sequence ID" value="XM_010244502.2"/>
</dbReference>
<dbReference type="eggNOG" id="ENOG502QQJ4">
    <property type="taxonomic scope" value="Eukaryota"/>
</dbReference>
<dbReference type="OMA" id="PANDHKS"/>
<feature type="region of interest" description="Disordered" evidence="4">
    <location>
        <begin position="616"/>
        <end position="679"/>
    </location>
</feature>
<dbReference type="RefSeq" id="XP_010242802.1">
    <property type="nucleotide sequence ID" value="XM_010244500.2"/>
</dbReference>
<sequence>MDRRSWLWRKKSSEKSPGETESSGSISSHSERCSDDQQETSRASPNHNTLSPEITSKVTASSEEVNDNVKSLTDKLAAALSNISAKEDLVKQHAKVAEEAVSGWEKAENEVVALKQKLESATQKNSTLEDRVSHLDGALKECVRQLRQAREEQEQKIHEAVVEKTKEWESVKLELESQVVNLQSQVEAAKLEAAANSDLCSKLESAEKKNAALKLELLSRVEELEIRTLERDLSTQTAETASKQHLESIKKVAKLEAECRRLRAMSRKAPSANDHRSVTASSFYVESLTDSQSDSGERLLGMEIDTHKMSSMELNDGEASYSDSWASALIAELDQFKQDKAIGRNLTTSSVEIDLMDDFLEMERLAALPETESGDPEPVAVPDQIDRGESSLKAELETMIQRSVELEEKLEKLEEEKAQLNIALAETQSQLEMSNNQLKTAEEKLVELQRCLDLANNLKQTTEEKLETINTQKEVIESRLVGADAEIRALRGKVGSLESEIEKERTLSEEIVVKCRKLEDELTKKKHEAELWRASRSNGELKIKQEKELAVAAGKLTECQKTIASLGRQLKSLATLEDFLIDYEKPLDLTVGSPIPKGGDLWKLHSNDAHLPKAEAYSSKIAGDGSGPSTNGKNGESPPSSSSSSSSSALNHAVASEKSQNGFGKLFSRGKSSIPVENK</sequence>
<evidence type="ECO:0000313" key="5">
    <source>
        <dbReference type="Proteomes" id="UP000189703"/>
    </source>
</evidence>
<dbReference type="AlphaFoldDB" id="A0A1U7Z5Q7"/>
<dbReference type="KEGG" id="nnu:104587057"/>
<feature type="region of interest" description="Disordered" evidence="4">
    <location>
        <begin position="1"/>
        <end position="67"/>
    </location>
</feature>
<comment type="similarity">
    <text evidence="1">Belongs to the FPP family.</text>
</comment>
<evidence type="ECO:0000313" key="11">
    <source>
        <dbReference type="RefSeq" id="XP_010242806.1"/>
    </source>
</evidence>
<feature type="compositionally biased region" description="Basic and acidic residues" evidence="4">
    <location>
        <begin position="1"/>
        <end position="18"/>
    </location>
</feature>
<proteinExistence type="inferred from homology"/>
<dbReference type="RefSeq" id="XP_010242801.1">
    <property type="nucleotide sequence ID" value="XM_010244499.2"/>
</dbReference>
<evidence type="ECO:0000256" key="1">
    <source>
        <dbReference type="ARBA" id="ARBA00005921"/>
    </source>
</evidence>
<evidence type="ECO:0000313" key="8">
    <source>
        <dbReference type="RefSeq" id="XP_010242803.1"/>
    </source>
</evidence>
<evidence type="ECO:0000256" key="2">
    <source>
        <dbReference type="ARBA" id="ARBA00023054"/>
    </source>
</evidence>
<reference evidence="6 7" key="1">
    <citation type="submission" date="2025-04" db="UniProtKB">
        <authorList>
            <consortium name="RefSeq"/>
        </authorList>
    </citation>
    <scope>IDENTIFICATION</scope>
</reference>
<feature type="compositionally biased region" description="Low complexity" evidence="4">
    <location>
        <begin position="637"/>
        <end position="648"/>
    </location>
</feature>
<feature type="compositionally biased region" description="Polar residues" evidence="4">
    <location>
        <begin position="40"/>
        <end position="67"/>
    </location>
</feature>
<dbReference type="STRING" id="4432.A0A1U7Z5Q7"/>